<feature type="domain" description="Secretion system C-terminal sorting" evidence="1">
    <location>
        <begin position="569"/>
        <end position="643"/>
    </location>
</feature>
<dbReference type="InterPro" id="IPR026444">
    <property type="entry name" value="Secre_tail"/>
</dbReference>
<name>A0A3B1BXF6_9ZZZZ</name>
<dbReference type="NCBIfam" id="TIGR04183">
    <property type="entry name" value="Por_Secre_tail"/>
    <property type="match status" value="1"/>
</dbReference>
<reference evidence="2" key="1">
    <citation type="submission" date="2018-06" db="EMBL/GenBank/DDBJ databases">
        <authorList>
            <person name="Zhirakovskaya E."/>
        </authorList>
    </citation>
    <scope>NUCLEOTIDE SEQUENCE</scope>
</reference>
<dbReference type="Gene3D" id="2.60.40.4070">
    <property type="match status" value="1"/>
</dbReference>
<protein>
    <recommendedName>
        <fullName evidence="1">Secretion system C-terminal sorting domain-containing protein</fullName>
    </recommendedName>
</protein>
<dbReference type="InterPro" id="IPR036280">
    <property type="entry name" value="Multihaem_cyt_sf"/>
</dbReference>
<evidence type="ECO:0000259" key="1">
    <source>
        <dbReference type="Pfam" id="PF18962"/>
    </source>
</evidence>
<proteinExistence type="predicted"/>
<evidence type="ECO:0000313" key="2">
    <source>
        <dbReference type="EMBL" id="VAX22619.1"/>
    </source>
</evidence>
<dbReference type="SUPFAM" id="SSF48695">
    <property type="entry name" value="Multiheme cytochromes"/>
    <property type="match status" value="1"/>
</dbReference>
<dbReference type="EMBL" id="UOGD01000232">
    <property type="protein sequence ID" value="VAX22619.1"/>
    <property type="molecule type" value="Genomic_DNA"/>
</dbReference>
<dbReference type="AlphaFoldDB" id="A0A3B1BXF6"/>
<accession>A0A3B1BXF6</accession>
<dbReference type="Pfam" id="PF18962">
    <property type="entry name" value="Por_Secre_tail"/>
    <property type="match status" value="1"/>
</dbReference>
<sequence>MKKLVLQTIFVLIATSFVFAQATYVGPERCLQCHNNPGLHDATGWRTSMHANGYSVVLNDSLTMQDMYGVINDYDGNGIDDFHDGLNFNNITSAFDKYKPNAPILAYSDADGYTITMGEVTYKVYLTYGGSGLYKQRYGVKIPASDGTTKGIYISPIQFNEKTSEYVLYHDGDWYNSDNTPKYNSSTTLAEAVTNGRSLTKGCAGCHTTGLEVSQDTNGEWLASGAGVEDESLYAGKVNYFDIDGDGDLDQINTGCERCHGPGSEHASSGDKTKIINPKDLTAEQANNLCGMCHSRGKSKPNNTFGYPFHDDTLEGWNVGDIVSDIYTDGGGYWGDKVTSVTSSKQHHQQFYDFYQSSKPTFQFHQVTCYECHDVHNTEKHHIVTEVEEEDSLGNPIVIATENDNNTLCLSCHATHGDFADISVEMVADYANNVDGIGTIVSEHSNHPYDPEGTGASRCSKCHMPKVAKSAIAYDIHSHTFEPIPPQKTKDFAMPNACAVSCHAKTSYPNFDVPITDADFTDWGGTNQQALADELMKYYGPGGSWWDVTVSVHLANLDLPKEFELAQNYPNPFNPSTTINFSIPKESHVVLTVYNSIGQLITTLTNKDMGPGNYFKVWNATNQVSGVYFYRLETDNFVTVKKMLLVK</sequence>
<gene>
    <name evidence="2" type="ORF">MNBD_IGNAVI01-1567</name>
</gene>
<organism evidence="2">
    <name type="scientific">hydrothermal vent metagenome</name>
    <dbReference type="NCBI Taxonomy" id="652676"/>
    <lineage>
        <taxon>unclassified sequences</taxon>
        <taxon>metagenomes</taxon>
        <taxon>ecological metagenomes</taxon>
    </lineage>
</organism>
<dbReference type="Gene3D" id="1.10.1130.10">
    <property type="entry name" value="Flavocytochrome C3, Chain A"/>
    <property type="match status" value="1"/>
</dbReference>